<reference evidence="3 4" key="1">
    <citation type="submission" date="2019-03" db="EMBL/GenBank/DDBJ databases">
        <title>Genomic Encyclopedia of Type Strains, Phase IV (KMG-IV): sequencing the most valuable type-strain genomes for metagenomic binning, comparative biology and taxonomic classification.</title>
        <authorList>
            <person name="Goeker M."/>
        </authorList>
    </citation>
    <scope>NUCLEOTIDE SEQUENCE [LARGE SCALE GENOMIC DNA]</scope>
    <source>
        <strain evidence="3 4">DSM 203</strain>
    </source>
</reference>
<gene>
    <name evidence="3" type="ORF">EDC29_101386</name>
</gene>
<evidence type="ECO:0000256" key="2">
    <source>
        <dbReference type="HAMAP-Rule" id="MF_00460"/>
    </source>
</evidence>
<dbReference type="NCBIfam" id="NF002490">
    <property type="entry name" value="PRK01777.1"/>
    <property type="match status" value="1"/>
</dbReference>
<dbReference type="RefSeq" id="WP_123138998.1">
    <property type="nucleotide sequence ID" value="NZ_NRRH01000001.1"/>
</dbReference>
<sequence>MAEKNSMRIGVAYASKEQRAWLRIEVPEETTVGEAIARSGMLERFPEIDLEINRVGIFGRFVTLERTLAPEERVEIYRPIDADPETIERRDRD</sequence>
<dbReference type="PANTHER" id="PTHR37483">
    <property type="entry name" value="UPF0125 PROTEIN RATB"/>
    <property type="match status" value="1"/>
</dbReference>
<name>A0A4R4AM35_MARGR</name>
<dbReference type="InterPro" id="IPR037021">
    <property type="entry name" value="RnfH_sf"/>
</dbReference>
<accession>A0A4R4AM35</accession>
<dbReference type="AlphaFoldDB" id="A0A4R4AM35"/>
<dbReference type="PANTHER" id="PTHR37483:SF1">
    <property type="entry name" value="UPF0125 PROTEIN RATB"/>
    <property type="match status" value="1"/>
</dbReference>
<dbReference type="Gene3D" id="3.10.20.280">
    <property type="entry name" value="RnfH-like"/>
    <property type="match status" value="1"/>
</dbReference>
<proteinExistence type="inferred from homology"/>
<comment type="similarity">
    <text evidence="1 2">Belongs to the UPF0125 (RnfH) family.</text>
</comment>
<protein>
    <recommendedName>
        <fullName evidence="2">UPF0125 protein EDC29_101386</fullName>
    </recommendedName>
</protein>
<comment type="caution">
    <text evidence="3">The sequence shown here is derived from an EMBL/GenBank/DDBJ whole genome shotgun (WGS) entry which is preliminary data.</text>
</comment>
<evidence type="ECO:0000313" key="3">
    <source>
        <dbReference type="EMBL" id="TCW39969.1"/>
    </source>
</evidence>
<evidence type="ECO:0000256" key="1">
    <source>
        <dbReference type="ARBA" id="ARBA00010645"/>
    </source>
</evidence>
<organism evidence="3 4">
    <name type="scientific">Marichromatium gracile</name>
    <name type="common">Chromatium gracile</name>
    <dbReference type="NCBI Taxonomy" id="1048"/>
    <lineage>
        <taxon>Bacteria</taxon>
        <taxon>Pseudomonadati</taxon>
        <taxon>Pseudomonadota</taxon>
        <taxon>Gammaproteobacteria</taxon>
        <taxon>Chromatiales</taxon>
        <taxon>Chromatiaceae</taxon>
        <taxon>Marichromatium</taxon>
    </lineage>
</organism>
<dbReference type="InterPro" id="IPR016155">
    <property type="entry name" value="Mopterin_synth/thiamin_S_b"/>
</dbReference>
<dbReference type="HAMAP" id="MF_00460">
    <property type="entry name" value="UPF0125_RnfH"/>
    <property type="match status" value="1"/>
</dbReference>
<dbReference type="SUPFAM" id="SSF54285">
    <property type="entry name" value="MoaD/ThiS"/>
    <property type="match status" value="1"/>
</dbReference>
<evidence type="ECO:0000313" key="4">
    <source>
        <dbReference type="Proteomes" id="UP000295247"/>
    </source>
</evidence>
<dbReference type="InterPro" id="IPR005346">
    <property type="entry name" value="RnfH"/>
</dbReference>
<dbReference type="Proteomes" id="UP000295247">
    <property type="component" value="Unassembled WGS sequence"/>
</dbReference>
<dbReference type="EMBL" id="SMDC01000001">
    <property type="protein sequence ID" value="TCW39969.1"/>
    <property type="molecule type" value="Genomic_DNA"/>
</dbReference>
<dbReference type="Pfam" id="PF03658">
    <property type="entry name" value="Ub-RnfH"/>
    <property type="match status" value="1"/>
</dbReference>